<sequence>MLKRDSFFAVEIDIFHAMCKWIQAQPLMEATPLEMLIKSLVSKNCLRLHLMSTKELLTTVRHSALFDTNSPTLDAFILDAIDWKMQYSKLSNFRGALLADENVVTVKLGAVVVAGVNTEKLLSREAHNSGGGSALTRHKIGTKEGIVVKLGQPYTINTIVLQQPDWQVGSAYSCFIEASMDRRDWVNVAHHVDYQCTSFQTLIFDARLVRFIRIVGSHNLEKHKHFSLVSFEALYSTKNAKMLNGTSLVVTESGHCHVKNHAAVTTRLHSPRLGLVSDAACLLRSDVAQKRTDASNFLEGRSRAGEPIDRRAGFDSVVTQTSCQHKFTAVSKCSIAPFSKNLSGYFDGLTRRRRRCSWL</sequence>
<name>A0A183GDS7_HELPZ</name>
<dbReference type="InterPro" id="IPR008979">
    <property type="entry name" value="Galactose-bd-like_sf"/>
</dbReference>
<dbReference type="PANTHER" id="PTHR46306:SF1">
    <property type="entry name" value="BTB_POZ DOMAIN-CONTAINING PROTEIN 9"/>
    <property type="match status" value="1"/>
</dbReference>
<dbReference type="Proteomes" id="UP000050761">
    <property type="component" value="Unassembled WGS sequence"/>
</dbReference>
<keyword evidence="2" id="KW-1185">Reference proteome</keyword>
<accession>A0A183GDS7</accession>
<dbReference type="GO" id="GO:0008344">
    <property type="term" value="P:adult locomotory behavior"/>
    <property type="evidence" value="ECO:0007669"/>
    <property type="project" value="TreeGrafter"/>
</dbReference>
<evidence type="ECO:0000313" key="3">
    <source>
        <dbReference type="WBParaSite" id="HPBE_0002042401-mRNA-1"/>
    </source>
</evidence>
<dbReference type="AlphaFoldDB" id="A0A183GDS7"/>
<evidence type="ECO:0000313" key="1">
    <source>
        <dbReference type="EMBL" id="VDP19864.1"/>
    </source>
</evidence>
<reference evidence="1 2" key="1">
    <citation type="submission" date="2018-11" db="EMBL/GenBank/DDBJ databases">
        <authorList>
            <consortium name="Pathogen Informatics"/>
        </authorList>
    </citation>
    <scope>NUCLEOTIDE SEQUENCE [LARGE SCALE GENOMIC DNA]</scope>
</reference>
<dbReference type="WBParaSite" id="HPBE_0002042401-mRNA-1">
    <property type="protein sequence ID" value="HPBE_0002042401-mRNA-1"/>
    <property type="gene ID" value="HPBE_0002042401"/>
</dbReference>
<dbReference type="Gene3D" id="1.25.40.420">
    <property type="match status" value="1"/>
</dbReference>
<dbReference type="Gene3D" id="2.60.120.260">
    <property type="entry name" value="Galactose-binding domain-like"/>
    <property type="match status" value="1"/>
</dbReference>
<protein>
    <submittedName>
        <fullName evidence="3">BACK domain-containing protein</fullName>
    </submittedName>
</protein>
<dbReference type="GO" id="GO:0048512">
    <property type="term" value="P:circadian behavior"/>
    <property type="evidence" value="ECO:0007669"/>
    <property type="project" value="TreeGrafter"/>
</dbReference>
<dbReference type="GO" id="GO:0050804">
    <property type="term" value="P:modulation of chemical synaptic transmission"/>
    <property type="evidence" value="ECO:0007669"/>
    <property type="project" value="TreeGrafter"/>
</dbReference>
<evidence type="ECO:0000313" key="2">
    <source>
        <dbReference type="Proteomes" id="UP000050761"/>
    </source>
</evidence>
<gene>
    <name evidence="1" type="ORF">HPBE_LOCUS20423</name>
</gene>
<dbReference type="PANTHER" id="PTHR46306">
    <property type="entry name" value="BTB/POZ DOMAIN-CONTAINING PROTEIN 9"/>
    <property type="match status" value="1"/>
</dbReference>
<reference evidence="3" key="2">
    <citation type="submission" date="2019-09" db="UniProtKB">
        <authorList>
            <consortium name="WormBaseParasite"/>
        </authorList>
    </citation>
    <scope>IDENTIFICATION</scope>
</reference>
<dbReference type="EMBL" id="UZAH01032137">
    <property type="protein sequence ID" value="VDP19864.1"/>
    <property type="molecule type" value="Genomic_DNA"/>
</dbReference>
<dbReference type="SUPFAM" id="SSF49785">
    <property type="entry name" value="Galactose-binding domain-like"/>
    <property type="match status" value="1"/>
</dbReference>
<dbReference type="InterPro" id="IPR052407">
    <property type="entry name" value="BTB_POZ_domain_cont_9"/>
</dbReference>
<proteinExistence type="predicted"/>
<dbReference type="OrthoDB" id="9997739at2759"/>
<accession>A0A3P8CK70</accession>
<dbReference type="GO" id="GO:0005737">
    <property type="term" value="C:cytoplasm"/>
    <property type="evidence" value="ECO:0007669"/>
    <property type="project" value="TreeGrafter"/>
</dbReference>
<organism evidence="2 3">
    <name type="scientific">Heligmosomoides polygyrus</name>
    <name type="common">Parasitic roundworm</name>
    <dbReference type="NCBI Taxonomy" id="6339"/>
    <lineage>
        <taxon>Eukaryota</taxon>
        <taxon>Metazoa</taxon>
        <taxon>Ecdysozoa</taxon>
        <taxon>Nematoda</taxon>
        <taxon>Chromadorea</taxon>
        <taxon>Rhabditida</taxon>
        <taxon>Rhabditina</taxon>
        <taxon>Rhabditomorpha</taxon>
        <taxon>Strongyloidea</taxon>
        <taxon>Heligmosomidae</taxon>
        <taxon>Heligmosomoides</taxon>
    </lineage>
</organism>